<dbReference type="Proteomes" id="UP000326198">
    <property type="component" value="Unassembled WGS sequence"/>
</dbReference>
<organism evidence="8 9">
    <name type="scientific">Aspergillus bertholletiae</name>
    <dbReference type="NCBI Taxonomy" id="1226010"/>
    <lineage>
        <taxon>Eukaryota</taxon>
        <taxon>Fungi</taxon>
        <taxon>Dikarya</taxon>
        <taxon>Ascomycota</taxon>
        <taxon>Pezizomycotina</taxon>
        <taxon>Eurotiomycetes</taxon>
        <taxon>Eurotiomycetidae</taxon>
        <taxon>Eurotiales</taxon>
        <taxon>Aspergillaceae</taxon>
        <taxon>Aspergillus</taxon>
        <taxon>Aspergillus subgen. Circumdati</taxon>
    </lineage>
</organism>
<keyword evidence="5" id="KW-0804">Transcription</keyword>
<dbReference type="GO" id="GO:0006351">
    <property type="term" value="P:DNA-templated transcription"/>
    <property type="evidence" value="ECO:0007669"/>
    <property type="project" value="InterPro"/>
</dbReference>
<dbReference type="InterPro" id="IPR036864">
    <property type="entry name" value="Zn2-C6_fun-type_DNA-bd_sf"/>
</dbReference>
<dbReference type="GO" id="GO:0003677">
    <property type="term" value="F:DNA binding"/>
    <property type="evidence" value="ECO:0007669"/>
    <property type="project" value="UniProtKB-KW"/>
</dbReference>
<evidence type="ECO:0000313" key="8">
    <source>
        <dbReference type="EMBL" id="KAE8373930.1"/>
    </source>
</evidence>
<keyword evidence="2" id="KW-0479">Metal-binding</keyword>
<dbReference type="InterPro" id="IPR001138">
    <property type="entry name" value="Zn2Cys6_DnaBD"/>
</dbReference>
<dbReference type="SUPFAM" id="SSF57701">
    <property type="entry name" value="Zn2/Cys6 DNA-binding domain"/>
    <property type="match status" value="1"/>
</dbReference>
<dbReference type="PROSITE" id="PS50048">
    <property type="entry name" value="ZN2_CY6_FUNGAL_2"/>
    <property type="match status" value="1"/>
</dbReference>
<keyword evidence="4" id="KW-0238">DNA-binding</keyword>
<dbReference type="EMBL" id="ML736299">
    <property type="protein sequence ID" value="KAE8373930.1"/>
    <property type="molecule type" value="Genomic_DNA"/>
</dbReference>
<dbReference type="Pfam" id="PF00172">
    <property type="entry name" value="Zn_clus"/>
    <property type="match status" value="1"/>
</dbReference>
<protein>
    <recommendedName>
        <fullName evidence="7">Zn(2)-C6 fungal-type domain-containing protein</fullName>
    </recommendedName>
</protein>
<dbReference type="PANTHER" id="PTHR47338">
    <property type="entry name" value="ZN(II)2CYS6 TRANSCRIPTION FACTOR (EUROFUNG)-RELATED"/>
    <property type="match status" value="1"/>
</dbReference>
<name>A0A5N7AYN7_9EURO</name>
<keyword evidence="9" id="KW-1185">Reference proteome</keyword>
<gene>
    <name evidence="8" type="ORF">BDV26DRAFT_54402</name>
</gene>
<dbReference type="GO" id="GO:0009893">
    <property type="term" value="P:positive regulation of metabolic process"/>
    <property type="evidence" value="ECO:0007669"/>
    <property type="project" value="UniProtKB-ARBA"/>
</dbReference>
<dbReference type="GO" id="GO:0008270">
    <property type="term" value="F:zinc ion binding"/>
    <property type="evidence" value="ECO:0007669"/>
    <property type="project" value="InterPro"/>
</dbReference>
<feature type="domain" description="Zn(2)-C6 fungal-type" evidence="7">
    <location>
        <begin position="21"/>
        <end position="51"/>
    </location>
</feature>
<proteinExistence type="predicted"/>
<sequence>MRDSLPDDLVHGGKIKRIRQACSNCRRRKTKCSGERPICFHCNRNKHTCVYEPYWATASDNPPAAPVASTSTNNENLLERIVNIESRLAELSGRTTNAAGTSTSLGQYTWSPFTGESGTSPLPNPPQSALRAVIDTYFVHVHNQPYSYFQEASFRRRFDHNLLPRCLLLAVLASAVRFCTHEFYAGRSLKASEAYAREAWLAVLSDDLTVEENMSLHVVQAVNILVVVDYTAGRVNAGWLKIGLAARISQALGLMHEPDMSLSVVEQEERRRTFWSVYLLDRLISCGRSRPLVIQDLDCQVQLPCDEEAFRSEHRQPTQTLHHLLSWNTEVVKRPSPFALVILLASIFGKCTRYVYGNRDTSEIPPWDARSEYSAILSSLLLFESHAGIRNASVSEMLVGGNGPNGAIDQQDLGHQIFAHTLYHLCHCLLNHPFVLHQCLKPYGPKAPHSFTSRALQTGLEHATLLVDLLCEVSQAGALVQSSFYAYCIAVAGAINSVASHVDDLNVPGGAESMLRHFERSLDVLDGLASLWGHAVNMSVRLREFHLESHSLAGLFDPAGLCDELDRAAEDKFWSMLDYSILGSVVCGDSASKSDFPSLPSPLSWALESDILAGTPARVNGGSGEMFGSLVPAVRGNEGECLLNYSSPGTGLI</sequence>
<evidence type="ECO:0000256" key="3">
    <source>
        <dbReference type="ARBA" id="ARBA00023015"/>
    </source>
</evidence>
<keyword evidence="3" id="KW-0805">Transcription regulation</keyword>
<dbReference type="CDD" id="cd12148">
    <property type="entry name" value="fungal_TF_MHR"/>
    <property type="match status" value="1"/>
</dbReference>
<dbReference type="SMART" id="SM00906">
    <property type="entry name" value="Fungal_trans"/>
    <property type="match status" value="2"/>
</dbReference>
<evidence type="ECO:0000256" key="6">
    <source>
        <dbReference type="ARBA" id="ARBA00023242"/>
    </source>
</evidence>
<evidence type="ECO:0000256" key="1">
    <source>
        <dbReference type="ARBA" id="ARBA00004123"/>
    </source>
</evidence>
<dbReference type="GO" id="GO:0000981">
    <property type="term" value="F:DNA-binding transcription factor activity, RNA polymerase II-specific"/>
    <property type="evidence" value="ECO:0007669"/>
    <property type="project" value="InterPro"/>
</dbReference>
<evidence type="ECO:0000256" key="2">
    <source>
        <dbReference type="ARBA" id="ARBA00022723"/>
    </source>
</evidence>
<evidence type="ECO:0000313" key="9">
    <source>
        <dbReference type="Proteomes" id="UP000326198"/>
    </source>
</evidence>
<dbReference type="CDD" id="cd00067">
    <property type="entry name" value="GAL4"/>
    <property type="match status" value="1"/>
</dbReference>
<dbReference type="SMART" id="SM00066">
    <property type="entry name" value="GAL4"/>
    <property type="match status" value="1"/>
</dbReference>
<dbReference type="InterPro" id="IPR050815">
    <property type="entry name" value="TF_fung"/>
</dbReference>
<dbReference type="OrthoDB" id="424974at2759"/>
<dbReference type="Pfam" id="PF04082">
    <property type="entry name" value="Fungal_trans"/>
    <property type="match status" value="1"/>
</dbReference>
<dbReference type="GO" id="GO:0005634">
    <property type="term" value="C:nucleus"/>
    <property type="evidence" value="ECO:0007669"/>
    <property type="project" value="UniProtKB-SubCell"/>
</dbReference>
<accession>A0A5N7AYN7</accession>
<dbReference type="PANTHER" id="PTHR47338:SF4">
    <property type="entry name" value="ZN(II)2CYS6 TRANSCRIPTION FACTOR (EUROFUNG)"/>
    <property type="match status" value="1"/>
</dbReference>
<dbReference type="PROSITE" id="PS00463">
    <property type="entry name" value="ZN2_CY6_FUNGAL_1"/>
    <property type="match status" value="1"/>
</dbReference>
<dbReference type="AlphaFoldDB" id="A0A5N7AYN7"/>
<evidence type="ECO:0000256" key="4">
    <source>
        <dbReference type="ARBA" id="ARBA00023125"/>
    </source>
</evidence>
<keyword evidence="6" id="KW-0539">Nucleus</keyword>
<evidence type="ECO:0000259" key="7">
    <source>
        <dbReference type="PROSITE" id="PS50048"/>
    </source>
</evidence>
<dbReference type="Gene3D" id="4.10.240.10">
    <property type="entry name" value="Zn(2)-C6 fungal-type DNA-binding domain"/>
    <property type="match status" value="1"/>
</dbReference>
<dbReference type="InterPro" id="IPR007219">
    <property type="entry name" value="XnlR_reg_dom"/>
</dbReference>
<reference evidence="8 9" key="1">
    <citation type="submission" date="2019-04" db="EMBL/GenBank/DDBJ databases">
        <title>Friends and foes A comparative genomics studyof 23 Aspergillus species from section Flavi.</title>
        <authorList>
            <consortium name="DOE Joint Genome Institute"/>
            <person name="Kjaerbolling I."/>
            <person name="Vesth T."/>
            <person name="Frisvad J.C."/>
            <person name="Nybo J.L."/>
            <person name="Theobald S."/>
            <person name="Kildgaard S."/>
            <person name="Isbrandt T."/>
            <person name="Kuo A."/>
            <person name="Sato A."/>
            <person name="Lyhne E.K."/>
            <person name="Kogle M.E."/>
            <person name="Wiebenga A."/>
            <person name="Kun R.S."/>
            <person name="Lubbers R.J."/>
            <person name="Makela M.R."/>
            <person name="Barry K."/>
            <person name="Chovatia M."/>
            <person name="Clum A."/>
            <person name="Daum C."/>
            <person name="Haridas S."/>
            <person name="He G."/>
            <person name="LaButti K."/>
            <person name="Lipzen A."/>
            <person name="Mondo S."/>
            <person name="Riley R."/>
            <person name="Salamov A."/>
            <person name="Simmons B.A."/>
            <person name="Magnuson J.K."/>
            <person name="Henrissat B."/>
            <person name="Mortensen U.H."/>
            <person name="Larsen T.O."/>
            <person name="Devries R.P."/>
            <person name="Grigoriev I.V."/>
            <person name="Machida M."/>
            <person name="Baker S.E."/>
            <person name="Andersen M.R."/>
        </authorList>
    </citation>
    <scope>NUCLEOTIDE SEQUENCE [LARGE SCALE GENOMIC DNA]</scope>
    <source>
        <strain evidence="8 9">IBT 29228</strain>
    </source>
</reference>
<evidence type="ECO:0000256" key="5">
    <source>
        <dbReference type="ARBA" id="ARBA00023163"/>
    </source>
</evidence>
<comment type="subcellular location">
    <subcellularLocation>
        <location evidence="1">Nucleus</location>
    </subcellularLocation>
</comment>